<dbReference type="PANTHER" id="PTHR39666:SF1">
    <property type="entry name" value="NUCLEAR PORE COMPLEX NUP2_50_61 DOMAIN-CONTAINING PROTEIN"/>
    <property type="match status" value="1"/>
</dbReference>
<dbReference type="PANTHER" id="PTHR39666">
    <property type="entry name" value="RANBP2-TYPE DOMAIN-CONTAINING PROTEIN"/>
    <property type="match status" value="1"/>
</dbReference>
<proteinExistence type="predicted"/>
<reference evidence="3" key="1">
    <citation type="submission" date="2015-09" db="EMBL/GenBank/DDBJ databases">
        <authorList>
            <consortium name="Pathogen Informatics"/>
        </authorList>
    </citation>
    <scope>NUCLEOTIDE SEQUENCE [LARGE SCALE GENOMIC DNA]</scope>
    <source>
        <strain evidence="3">Lake Konstanz</strain>
    </source>
</reference>
<evidence type="ECO:0000313" key="3">
    <source>
        <dbReference type="Proteomes" id="UP000051952"/>
    </source>
</evidence>
<feature type="compositionally biased region" description="Gly residues" evidence="1">
    <location>
        <begin position="465"/>
        <end position="478"/>
    </location>
</feature>
<feature type="region of interest" description="Disordered" evidence="1">
    <location>
        <begin position="450"/>
        <end position="528"/>
    </location>
</feature>
<organism evidence="2 3">
    <name type="scientific">Bodo saltans</name>
    <name type="common">Flagellated protozoan</name>
    <dbReference type="NCBI Taxonomy" id="75058"/>
    <lineage>
        <taxon>Eukaryota</taxon>
        <taxon>Discoba</taxon>
        <taxon>Euglenozoa</taxon>
        <taxon>Kinetoplastea</taxon>
        <taxon>Metakinetoplastina</taxon>
        <taxon>Eubodonida</taxon>
        <taxon>Bodonidae</taxon>
        <taxon>Bodo</taxon>
    </lineage>
</organism>
<feature type="compositionally biased region" description="Polar residues" evidence="1">
    <location>
        <begin position="453"/>
        <end position="462"/>
    </location>
</feature>
<dbReference type="AlphaFoldDB" id="A0A0S4KL78"/>
<gene>
    <name evidence="2" type="ORF">BSAL_40300</name>
</gene>
<dbReference type="OrthoDB" id="277199at2759"/>
<dbReference type="Proteomes" id="UP000051952">
    <property type="component" value="Unassembled WGS sequence"/>
</dbReference>
<evidence type="ECO:0000313" key="2">
    <source>
        <dbReference type="EMBL" id="CUI15367.1"/>
    </source>
</evidence>
<name>A0A0S4KL78_BODSA</name>
<feature type="compositionally biased region" description="Polar residues" evidence="1">
    <location>
        <begin position="479"/>
        <end position="491"/>
    </location>
</feature>
<sequence length="528" mass="58264">MAPGAGLSDVSLSLEVDDREVCAMRGGKEDVNTNTILWKEPSTAIAVFQASHFVGDATLVLKWRQAALGEVAMPLCLFTLPGKTTVNLKSVGRIGGSCSLSIRWMTVTRDVMNDVLRRLRLGASASSRTLSRRSGKGVSMNDVSTALKASGDDPWLQRIAAMYARYLPSDVSVVPDLREEYRGREQDLVDILSIRYGPEPFPSAFRTRVERIFLLHEPQRVRESLVFEAQAAGREEMTLRALTRKYGAESPILYSLPVYPTRAPHALTDPHRVRLTRWFVARYPKRVAQVEYFLARFYEREELLFRLMREVLGPEPVQGQREETLRSTTLSSPALRNFFNARKAPAFLQWMWRDTASETAASSVGLGGTNTSPSPTRGGGSPLAASPMPSTVGLGFTPHHLRIRKRLERFYEVHNPAKLSEVDSTLKQWEGRYELMFAALVQKYGPEPGNVGGPQQQTSTSPLRGGIGARPGSFGGEGANNTTSRAPSSSLGFLLGDRGGVQPQQRPVQDYSAWASPSSTILSPGRVR</sequence>
<keyword evidence="3" id="KW-1185">Reference proteome</keyword>
<dbReference type="EMBL" id="CYKH01002108">
    <property type="protein sequence ID" value="CUI15367.1"/>
    <property type="molecule type" value="Genomic_DNA"/>
</dbReference>
<dbReference type="VEuPathDB" id="TriTrypDB:BSAL_40300"/>
<protein>
    <submittedName>
        <fullName evidence="2">Uncharacterized protein</fullName>
    </submittedName>
</protein>
<accession>A0A0S4KL78</accession>
<feature type="region of interest" description="Disordered" evidence="1">
    <location>
        <begin position="361"/>
        <end position="385"/>
    </location>
</feature>
<evidence type="ECO:0000256" key="1">
    <source>
        <dbReference type="SAM" id="MobiDB-lite"/>
    </source>
</evidence>